<dbReference type="Proteomes" id="UP000054166">
    <property type="component" value="Unassembled WGS sequence"/>
</dbReference>
<feature type="non-terminal residue" evidence="2">
    <location>
        <position position="1"/>
    </location>
</feature>
<proteinExistence type="predicted"/>
<evidence type="ECO:0000313" key="2">
    <source>
        <dbReference type="EMBL" id="KIM90640.1"/>
    </source>
</evidence>
<keyword evidence="1" id="KW-1133">Transmembrane helix</keyword>
<evidence type="ECO:0000256" key="1">
    <source>
        <dbReference type="SAM" id="Phobius"/>
    </source>
</evidence>
<evidence type="ECO:0000313" key="3">
    <source>
        <dbReference type="Proteomes" id="UP000054166"/>
    </source>
</evidence>
<feature type="non-terminal residue" evidence="2">
    <location>
        <position position="99"/>
    </location>
</feature>
<dbReference type="OrthoDB" id="5584028at2759"/>
<sequence length="99" mass="10879">DDEDGPPKPDLIRISINPRFYQLPGAALLLGTAIGLTRGSRLAGLRFQAENAHRPPQTLRGWYLYRKTKNYKMMLGGLQETGKLASKLGLTAVAWVGAE</sequence>
<dbReference type="EMBL" id="KN832972">
    <property type="protein sequence ID" value="KIM90640.1"/>
    <property type="molecule type" value="Genomic_DNA"/>
</dbReference>
<organism evidence="2 3">
    <name type="scientific">Piloderma croceum (strain F 1598)</name>
    <dbReference type="NCBI Taxonomy" id="765440"/>
    <lineage>
        <taxon>Eukaryota</taxon>
        <taxon>Fungi</taxon>
        <taxon>Dikarya</taxon>
        <taxon>Basidiomycota</taxon>
        <taxon>Agaricomycotina</taxon>
        <taxon>Agaricomycetes</taxon>
        <taxon>Agaricomycetidae</taxon>
        <taxon>Atheliales</taxon>
        <taxon>Atheliaceae</taxon>
        <taxon>Piloderma</taxon>
    </lineage>
</organism>
<name>A0A0C3G308_PILCF</name>
<dbReference type="PANTHER" id="PTHR37852:SF1">
    <property type="entry name" value="HIG1 DOMAIN-CONTAINING PROTEIN"/>
    <property type="match status" value="1"/>
</dbReference>
<reference evidence="3" key="2">
    <citation type="submission" date="2015-01" db="EMBL/GenBank/DDBJ databases">
        <title>Evolutionary Origins and Diversification of the Mycorrhizal Mutualists.</title>
        <authorList>
            <consortium name="DOE Joint Genome Institute"/>
            <consortium name="Mycorrhizal Genomics Consortium"/>
            <person name="Kohler A."/>
            <person name="Kuo A."/>
            <person name="Nagy L.G."/>
            <person name="Floudas D."/>
            <person name="Copeland A."/>
            <person name="Barry K.W."/>
            <person name="Cichocki N."/>
            <person name="Veneault-Fourrey C."/>
            <person name="LaButti K."/>
            <person name="Lindquist E.A."/>
            <person name="Lipzen A."/>
            <person name="Lundell T."/>
            <person name="Morin E."/>
            <person name="Murat C."/>
            <person name="Riley R."/>
            <person name="Ohm R."/>
            <person name="Sun H."/>
            <person name="Tunlid A."/>
            <person name="Henrissat B."/>
            <person name="Grigoriev I.V."/>
            <person name="Hibbett D.S."/>
            <person name="Martin F."/>
        </authorList>
    </citation>
    <scope>NUCLEOTIDE SEQUENCE [LARGE SCALE GENOMIC DNA]</scope>
    <source>
        <strain evidence="3">F 1598</strain>
    </source>
</reference>
<dbReference type="InParanoid" id="A0A0C3G308"/>
<protein>
    <submittedName>
        <fullName evidence="2">Uncharacterized protein</fullName>
    </submittedName>
</protein>
<dbReference type="PANTHER" id="PTHR37852">
    <property type="entry name" value="YALI0B21208P"/>
    <property type="match status" value="1"/>
</dbReference>
<reference evidence="2 3" key="1">
    <citation type="submission" date="2014-04" db="EMBL/GenBank/DDBJ databases">
        <authorList>
            <consortium name="DOE Joint Genome Institute"/>
            <person name="Kuo A."/>
            <person name="Tarkka M."/>
            <person name="Buscot F."/>
            <person name="Kohler A."/>
            <person name="Nagy L.G."/>
            <person name="Floudas D."/>
            <person name="Copeland A."/>
            <person name="Barry K.W."/>
            <person name="Cichocki N."/>
            <person name="Veneault-Fourrey C."/>
            <person name="LaButti K."/>
            <person name="Lindquist E.A."/>
            <person name="Lipzen A."/>
            <person name="Lundell T."/>
            <person name="Morin E."/>
            <person name="Murat C."/>
            <person name="Sun H."/>
            <person name="Tunlid A."/>
            <person name="Henrissat B."/>
            <person name="Grigoriev I.V."/>
            <person name="Hibbett D.S."/>
            <person name="Martin F."/>
            <person name="Nordberg H.P."/>
            <person name="Cantor M.N."/>
            <person name="Hua S.X."/>
        </authorList>
    </citation>
    <scope>NUCLEOTIDE SEQUENCE [LARGE SCALE GENOMIC DNA]</scope>
    <source>
        <strain evidence="2 3">F 1598</strain>
    </source>
</reference>
<accession>A0A0C3G308</accession>
<dbReference type="AlphaFoldDB" id="A0A0C3G308"/>
<feature type="transmembrane region" description="Helical" evidence="1">
    <location>
        <begin position="20"/>
        <end position="37"/>
    </location>
</feature>
<keyword evidence="1" id="KW-0812">Transmembrane</keyword>
<dbReference type="HOGENOM" id="CLU_2475031_0_0_1"/>
<gene>
    <name evidence="2" type="ORF">PILCRDRAFT_32783</name>
</gene>
<keyword evidence="1" id="KW-0472">Membrane</keyword>
<dbReference type="STRING" id="765440.A0A0C3G308"/>
<keyword evidence="3" id="KW-1185">Reference proteome</keyword>